<gene>
    <name evidence="1" type="ORF">PIB30_014351</name>
</gene>
<sequence length="177" mass="19744">MTDRLYLSISVKYKASITSFFSVATSVLAPDPAYVLARRSCPCSPLLPVPPSKLCHFSLPYVTVHPMLVVPPLSRTYTQHSPVLTYEPANHQGNSQQPSLFVIGISLTTSSQPSSWKDDVRTSAILMLPWKTFCSASVYLTSPKGFGFHFIYTSTRLRFLFLYAIDSGIFNRLQNLS</sequence>
<evidence type="ECO:0000313" key="1">
    <source>
        <dbReference type="EMBL" id="MED6131905.1"/>
    </source>
</evidence>
<keyword evidence="2" id="KW-1185">Reference proteome</keyword>
<protein>
    <submittedName>
        <fullName evidence="1">Uncharacterized protein</fullName>
    </submittedName>
</protein>
<accession>A0ABU6S634</accession>
<name>A0ABU6S634_9FABA</name>
<proteinExistence type="predicted"/>
<reference evidence="1 2" key="1">
    <citation type="journal article" date="2023" name="Plants (Basel)">
        <title>Bridging the Gap: Combining Genomics and Transcriptomics Approaches to Understand Stylosanthes scabra, an Orphan Legume from the Brazilian Caatinga.</title>
        <authorList>
            <person name="Ferreira-Neto J.R.C."/>
            <person name="da Silva M.D."/>
            <person name="Binneck E."/>
            <person name="de Melo N.F."/>
            <person name="da Silva R.H."/>
            <person name="de Melo A.L.T.M."/>
            <person name="Pandolfi V."/>
            <person name="Bustamante F.O."/>
            <person name="Brasileiro-Vidal A.C."/>
            <person name="Benko-Iseppon A.M."/>
        </authorList>
    </citation>
    <scope>NUCLEOTIDE SEQUENCE [LARGE SCALE GENOMIC DNA]</scope>
    <source>
        <tissue evidence="1">Leaves</tissue>
    </source>
</reference>
<dbReference type="EMBL" id="JASCZI010060453">
    <property type="protein sequence ID" value="MED6131905.1"/>
    <property type="molecule type" value="Genomic_DNA"/>
</dbReference>
<evidence type="ECO:0000313" key="2">
    <source>
        <dbReference type="Proteomes" id="UP001341840"/>
    </source>
</evidence>
<dbReference type="Proteomes" id="UP001341840">
    <property type="component" value="Unassembled WGS sequence"/>
</dbReference>
<comment type="caution">
    <text evidence="1">The sequence shown here is derived from an EMBL/GenBank/DDBJ whole genome shotgun (WGS) entry which is preliminary data.</text>
</comment>
<organism evidence="1 2">
    <name type="scientific">Stylosanthes scabra</name>
    <dbReference type="NCBI Taxonomy" id="79078"/>
    <lineage>
        <taxon>Eukaryota</taxon>
        <taxon>Viridiplantae</taxon>
        <taxon>Streptophyta</taxon>
        <taxon>Embryophyta</taxon>
        <taxon>Tracheophyta</taxon>
        <taxon>Spermatophyta</taxon>
        <taxon>Magnoliopsida</taxon>
        <taxon>eudicotyledons</taxon>
        <taxon>Gunneridae</taxon>
        <taxon>Pentapetalae</taxon>
        <taxon>rosids</taxon>
        <taxon>fabids</taxon>
        <taxon>Fabales</taxon>
        <taxon>Fabaceae</taxon>
        <taxon>Papilionoideae</taxon>
        <taxon>50 kb inversion clade</taxon>
        <taxon>dalbergioids sensu lato</taxon>
        <taxon>Dalbergieae</taxon>
        <taxon>Pterocarpus clade</taxon>
        <taxon>Stylosanthes</taxon>
    </lineage>
</organism>